<keyword evidence="2" id="KW-1185">Reference proteome</keyword>
<dbReference type="Proteomes" id="UP000030428">
    <property type="component" value="Unassembled WGS sequence"/>
</dbReference>
<dbReference type="AlphaFoldDB" id="A0A0A6PGY5"/>
<gene>
    <name evidence="1" type="ORF">PN36_03780</name>
</gene>
<evidence type="ECO:0000313" key="1">
    <source>
        <dbReference type="EMBL" id="KHD06454.1"/>
    </source>
</evidence>
<protein>
    <submittedName>
        <fullName evidence="1">Uncharacterized protein</fullName>
    </submittedName>
</protein>
<dbReference type="EMBL" id="JSZA02000010">
    <property type="protein sequence ID" value="KHD06454.1"/>
    <property type="molecule type" value="Genomic_DNA"/>
</dbReference>
<proteinExistence type="predicted"/>
<evidence type="ECO:0000313" key="2">
    <source>
        <dbReference type="Proteomes" id="UP000030428"/>
    </source>
</evidence>
<comment type="caution">
    <text evidence="1">The sequence shown here is derived from an EMBL/GenBank/DDBJ whole genome shotgun (WGS) entry which is preliminary data.</text>
</comment>
<accession>A0A0A6PGY5</accession>
<sequence length="169" mass="19256">MLNYQSTRKKIIATIAFFIALLMVEGIDAAEQYTLGPEFKDVTIDIGMLNSGKNQSVHLAVVWGRHVVWVIKRTEKEMRALENTKASFLGAPQGEYWRSPFEKAFDIHPQLPNLPKIDYRSMKPIPRLVEAAKRGRMMSFNCFLNGERHPTSQMTTASRLCMVPSRAIN</sequence>
<organism evidence="1 2">
    <name type="scientific">Candidatus Thiomargarita nelsonii</name>
    <dbReference type="NCBI Taxonomy" id="1003181"/>
    <lineage>
        <taxon>Bacteria</taxon>
        <taxon>Pseudomonadati</taxon>
        <taxon>Pseudomonadota</taxon>
        <taxon>Gammaproteobacteria</taxon>
        <taxon>Thiotrichales</taxon>
        <taxon>Thiotrichaceae</taxon>
        <taxon>Thiomargarita</taxon>
    </lineage>
</organism>
<reference evidence="1 2" key="1">
    <citation type="journal article" date="2016" name="Front. Microbiol.">
        <title>Single-Cell (Meta-)Genomics of a Dimorphic Candidatus Thiomargarita nelsonii Reveals Genomic Plasticity.</title>
        <authorList>
            <person name="Flood B.E."/>
            <person name="Fliss P."/>
            <person name="Jones D.S."/>
            <person name="Dick G.J."/>
            <person name="Jain S."/>
            <person name="Kaster A.K."/>
            <person name="Winkel M."/>
            <person name="Mussmann M."/>
            <person name="Bailey J."/>
        </authorList>
    </citation>
    <scope>NUCLEOTIDE SEQUENCE [LARGE SCALE GENOMIC DNA]</scope>
    <source>
        <strain evidence="1">Hydrate Ridge</strain>
    </source>
</reference>
<name>A0A0A6PGY5_9GAMM</name>